<sequence>MMDELRQGDKDSIIPNYVHPDFFSIKVHHGGVFFAERGRKSYFGGKVSYSDYENRKIFSDNVVDIFLVIPNTILDDLLDVDVGNWEWESETFPESGVTIDDVDMIEGLGGSLADDDSDSDANYDYFHDSDYDLSDEDDRIY</sequence>
<keyword evidence="2" id="KW-1185">Reference proteome</keyword>
<protein>
    <submittedName>
        <fullName evidence="1">Uncharacterized protein</fullName>
    </submittedName>
</protein>
<dbReference type="Proteomes" id="UP000823749">
    <property type="component" value="Chromosome 10"/>
</dbReference>
<accession>A0AAV6IIT4</accession>
<evidence type="ECO:0000313" key="2">
    <source>
        <dbReference type="Proteomes" id="UP000823749"/>
    </source>
</evidence>
<organism evidence="1 2">
    <name type="scientific">Rhododendron griersonianum</name>
    <dbReference type="NCBI Taxonomy" id="479676"/>
    <lineage>
        <taxon>Eukaryota</taxon>
        <taxon>Viridiplantae</taxon>
        <taxon>Streptophyta</taxon>
        <taxon>Embryophyta</taxon>
        <taxon>Tracheophyta</taxon>
        <taxon>Spermatophyta</taxon>
        <taxon>Magnoliopsida</taxon>
        <taxon>eudicotyledons</taxon>
        <taxon>Gunneridae</taxon>
        <taxon>Pentapetalae</taxon>
        <taxon>asterids</taxon>
        <taxon>Ericales</taxon>
        <taxon>Ericaceae</taxon>
        <taxon>Ericoideae</taxon>
        <taxon>Rhodoreae</taxon>
        <taxon>Rhododendron</taxon>
    </lineage>
</organism>
<comment type="caution">
    <text evidence="1">The sequence shown here is derived from an EMBL/GenBank/DDBJ whole genome shotgun (WGS) entry which is preliminary data.</text>
</comment>
<evidence type="ECO:0000313" key="1">
    <source>
        <dbReference type="EMBL" id="KAG5527875.1"/>
    </source>
</evidence>
<gene>
    <name evidence="1" type="ORF">RHGRI_028714</name>
</gene>
<dbReference type="EMBL" id="JACTNZ010000010">
    <property type="protein sequence ID" value="KAG5527875.1"/>
    <property type="molecule type" value="Genomic_DNA"/>
</dbReference>
<reference evidence="1" key="1">
    <citation type="submission" date="2020-08" db="EMBL/GenBank/DDBJ databases">
        <title>Plant Genome Project.</title>
        <authorList>
            <person name="Zhang R.-G."/>
        </authorList>
    </citation>
    <scope>NUCLEOTIDE SEQUENCE</scope>
    <source>
        <strain evidence="1">WSP0</strain>
        <tissue evidence="1">Leaf</tissue>
    </source>
</reference>
<proteinExistence type="predicted"/>
<name>A0AAV6IIT4_9ERIC</name>
<dbReference type="AlphaFoldDB" id="A0AAV6IIT4"/>